<dbReference type="GO" id="GO:0005975">
    <property type="term" value="P:carbohydrate metabolic process"/>
    <property type="evidence" value="ECO:0007669"/>
    <property type="project" value="InterPro"/>
</dbReference>
<dbReference type="Proteomes" id="UP000471501">
    <property type="component" value="Unassembled WGS sequence"/>
</dbReference>
<dbReference type="Gene3D" id="2.60.120.200">
    <property type="match status" value="1"/>
</dbReference>
<keyword evidence="4" id="KW-0378">Hydrolase</keyword>
<reference evidence="4 5" key="1">
    <citation type="submission" date="2019-12" db="EMBL/GenBank/DDBJ databases">
        <authorList>
            <person name="Kim Y.S."/>
        </authorList>
    </citation>
    <scope>NUCLEOTIDE SEQUENCE [LARGE SCALE GENOMIC DNA]</scope>
    <source>
        <strain evidence="4 5">GA093</strain>
    </source>
</reference>
<dbReference type="Pfam" id="PF00722">
    <property type="entry name" value="Glyco_hydro_16"/>
    <property type="match status" value="1"/>
</dbReference>
<name>A0A6I4P0F3_9FLAO</name>
<feature type="chain" id="PRO_5026250259" evidence="2">
    <location>
        <begin position="24"/>
        <end position="554"/>
    </location>
</feature>
<organism evidence="4 5">
    <name type="scientific">Flavobacterium hydrocarbonoxydans</name>
    <dbReference type="NCBI Taxonomy" id="2683249"/>
    <lineage>
        <taxon>Bacteria</taxon>
        <taxon>Pseudomonadati</taxon>
        <taxon>Bacteroidota</taxon>
        <taxon>Flavobacteriia</taxon>
        <taxon>Flavobacteriales</taxon>
        <taxon>Flavobacteriaceae</taxon>
        <taxon>Flavobacterium</taxon>
    </lineage>
</organism>
<comment type="caution">
    <text evidence="4">The sequence shown here is derived from an EMBL/GenBank/DDBJ whole genome shotgun (WGS) entry which is preliminary data.</text>
</comment>
<evidence type="ECO:0000256" key="2">
    <source>
        <dbReference type="SAM" id="SignalP"/>
    </source>
</evidence>
<dbReference type="AlphaFoldDB" id="A0A6I4P0F3"/>
<feature type="signal peptide" evidence="2">
    <location>
        <begin position="1"/>
        <end position="23"/>
    </location>
</feature>
<proteinExistence type="inferred from homology"/>
<comment type="similarity">
    <text evidence="1">Belongs to the glycosyl hydrolase 16 family.</text>
</comment>
<dbReference type="PROSITE" id="PS51257">
    <property type="entry name" value="PROKAR_LIPOPROTEIN"/>
    <property type="match status" value="1"/>
</dbReference>
<protein>
    <submittedName>
        <fullName evidence="4">Family 16 glycosylhydrolase</fullName>
    </submittedName>
</protein>
<accession>A0A6I4P0F3</accession>
<dbReference type="Gene3D" id="2.60.40.10">
    <property type="entry name" value="Immunoglobulins"/>
    <property type="match status" value="1"/>
</dbReference>
<sequence>MSKKIIISIVSLFAILLAVSCQKDDYAFGDITAPSNLEVTFEIVGKTAEAPFGDGSGIVKFKATADNAISYKYVFSDGTSKNAPSGEFPDKRFTKTGINKYTATVIAYGKGGVATNTTVEVEVLSNFSDPEAVEFLTGGTSKKWYWSASEPGHLGVGQNDGDATKNYYANYYQAGPFEKAGSPASSCLYENVLTFSLDGEQLKFELDNGGATFFNAAFASVAGGSSPDDACLAYDVSGAKNVSLSPSESVVMANPDHLTQTRGTMLNFADGGFMGYYIGQSSYEILSITANRMVVRAVMGGNPALAWYHIFTTTPPNQNPDPITDYTNLVWSDEFNTDGAPDATKWGYDLGSSGFGNNEKQNYTTSASNVIVQGGNLIITAKKEASGGAEYSSARIKSDNKFKFTYGKVEVRAKLPTGGGTWPAIWMLGQNYATQEWPACGEIDIMEHVGNSQNLIHGTLHYPGRFGGSADSGSKTIPNVSTEFHVYKTIWTPGSIKIYADDVLIHSVTNTASLPFNKDFFLILNVAMGGNFGGNIDPAFTQSSMEIDYVRVYQ</sequence>
<dbReference type="RefSeq" id="WP_160376525.1">
    <property type="nucleotide sequence ID" value="NZ_WSTB01000016.1"/>
</dbReference>
<feature type="domain" description="GH16" evidence="3">
    <location>
        <begin position="308"/>
        <end position="554"/>
    </location>
</feature>
<evidence type="ECO:0000313" key="4">
    <source>
        <dbReference type="EMBL" id="MWB96634.1"/>
    </source>
</evidence>
<dbReference type="InterPro" id="IPR013320">
    <property type="entry name" value="ConA-like_dom_sf"/>
</dbReference>
<dbReference type="SUPFAM" id="SSF49899">
    <property type="entry name" value="Concanavalin A-like lectins/glucanases"/>
    <property type="match status" value="1"/>
</dbReference>
<keyword evidence="5" id="KW-1185">Reference proteome</keyword>
<dbReference type="InterPro" id="IPR000757">
    <property type="entry name" value="Beta-glucanase-like"/>
</dbReference>
<dbReference type="InterPro" id="IPR050546">
    <property type="entry name" value="Glycosyl_Hydrlase_16"/>
</dbReference>
<keyword evidence="2" id="KW-0732">Signal</keyword>
<dbReference type="PANTHER" id="PTHR10963">
    <property type="entry name" value="GLYCOSYL HYDROLASE-RELATED"/>
    <property type="match status" value="1"/>
</dbReference>
<dbReference type="EMBL" id="WSTB01000016">
    <property type="protein sequence ID" value="MWB96634.1"/>
    <property type="molecule type" value="Genomic_DNA"/>
</dbReference>
<dbReference type="CDD" id="cd08023">
    <property type="entry name" value="GH16_laminarinase_like"/>
    <property type="match status" value="1"/>
</dbReference>
<gene>
    <name evidence="4" type="ORF">GON26_19905</name>
</gene>
<evidence type="ECO:0000256" key="1">
    <source>
        <dbReference type="ARBA" id="ARBA00006865"/>
    </source>
</evidence>
<dbReference type="GO" id="GO:0004553">
    <property type="term" value="F:hydrolase activity, hydrolyzing O-glycosyl compounds"/>
    <property type="evidence" value="ECO:0007669"/>
    <property type="project" value="InterPro"/>
</dbReference>
<dbReference type="PANTHER" id="PTHR10963:SF55">
    <property type="entry name" value="GLYCOSIDE HYDROLASE FAMILY 16 PROTEIN"/>
    <property type="match status" value="1"/>
</dbReference>
<evidence type="ECO:0000259" key="3">
    <source>
        <dbReference type="PROSITE" id="PS51762"/>
    </source>
</evidence>
<dbReference type="PROSITE" id="PS51762">
    <property type="entry name" value="GH16_2"/>
    <property type="match status" value="1"/>
</dbReference>
<evidence type="ECO:0000313" key="5">
    <source>
        <dbReference type="Proteomes" id="UP000471501"/>
    </source>
</evidence>
<dbReference type="InterPro" id="IPR013783">
    <property type="entry name" value="Ig-like_fold"/>
</dbReference>